<dbReference type="Proteomes" id="UP001149860">
    <property type="component" value="Chromosome"/>
</dbReference>
<dbReference type="EMBL" id="CP168151">
    <property type="protein sequence ID" value="XFD39980.1"/>
    <property type="molecule type" value="Genomic_DNA"/>
</dbReference>
<accession>A0ACD5DG03</accession>
<evidence type="ECO:0000313" key="2">
    <source>
        <dbReference type="Proteomes" id="UP001149860"/>
    </source>
</evidence>
<reference evidence="1" key="1">
    <citation type="submission" date="2024-08" db="EMBL/GenBank/DDBJ databases">
        <title>Lentilactobacillus sp. nov., isolated from tree bark.</title>
        <authorList>
            <person name="Phuengjayaem S."/>
            <person name="Tanasupawat S."/>
        </authorList>
    </citation>
    <scope>NUCLEOTIDE SEQUENCE</scope>
    <source>
        <strain evidence="1">SPB1-3</strain>
    </source>
</reference>
<protein>
    <submittedName>
        <fullName evidence="1">YitT family protein</fullName>
    </submittedName>
</protein>
<evidence type="ECO:0000313" key="1">
    <source>
        <dbReference type="EMBL" id="XFD39980.1"/>
    </source>
</evidence>
<sequence length="226" mass="24944">MDERVEAKMQTVTRKEKTVILSNKTLMSFVGILIISIGEAFLKAANLGMDPFTGLNLGASKLLGMGLGNFQLIINLVLFVFVVFANYRMIGIGTVLNMVLVGYEIQFFSGIYTSLFGTITSLPLQLINAIVGLLIFSFGASMYMSANLGMAPYDGIAPIITNWTKIRYRVIRVIQDVAFMVAAYLVGGPIGFVTIIIAFFTGPLIEFWSEHVNEKLLNKIESYRAK</sequence>
<organism evidence="1 2">
    <name type="scientific">Lentilactobacillus terminaliae</name>
    <dbReference type="NCBI Taxonomy" id="3003483"/>
    <lineage>
        <taxon>Bacteria</taxon>
        <taxon>Bacillati</taxon>
        <taxon>Bacillota</taxon>
        <taxon>Bacilli</taxon>
        <taxon>Lactobacillales</taxon>
        <taxon>Lactobacillaceae</taxon>
        <taxon>Lentilactobacillus</taxon>
    </lineage>
</organism>
<proteinExistence type="predicted"/>
<gene>
    <name evidence="1" type="ORF">O0236_001355</name>
</gene>
<name>A0ACD5DG03_9LACO</name>
<keyword evidence="2" id="KW-1185">Reference proteome</keyword>